<gene>
    <name evidence="2" type="ORF">HNR67_007924</name>
</gene>
<feature type="region of interest" description="Disordered" evidence="1">
    <location>
        <begin position="286"/>
        <end position="308"/>
    </location>
</feature>
<organism evidence="2 3">
    <name type="scientific">Crossiella cryophila</name>
    <dbReference type="NCBI Taxonomy" id="43355"/>
    <lineage>
        <taxon>Bacteria</taxon>
        <taxon>Bacillati</taxon>
        <taxon>Actinomycetota</taxon>
        <taxon>Actinomycetes</taxon>
        <taxon>Pseudonocardiales</taxon>
        <taxon>Pseudonocardiaceae</taxon>
        <taxon>Crossiella</taxon>
    </lineage>
</organism>
<reference evidence="2 3" key="1">
    <citation type="submission" date="2020-08" db="EMBL/GenBank/DDBJ databases">
        <title>Sequencing the genomes of 1000 actinobacteria strains.</title>
        <authorList>
            <person name="Klenk H.-P."/>
        </authorList>
    </citation>
    <scope>NUCLEOTIDE SEQUENCE [LARGE SCALE GENOMIC DNA]</scope>
    <source>
        <strain evidence="2 3">DSM 44230</strain>
    </source>
</reference>
<name>A0A7W7CIH8_9PSEU</name>
<sequence>MIEFGGWPTHLSPAVCIEAMVSADAELMGKSEEFLVRQAAMALTTAEARLRELRRAQQSDPAELAEALRTHADLARAHAVAALNFYQRHAELTEHHGTIYEPGPDPSETQTAQDELPCLPDHLAAVGRLSANEANATSDSATGAGGSGLRGAAARDVAEARAVQDALLAQVDPVAAKWAKFVTWWAALDGLFAYQEGHEEVCDNLADAATFLSECLRSLAVSAWHVEDQVRILDERVRRHAHPEAPGLTAPVGGDPELAELLAGVTEAGASVSRYLNARAPGRPRLTAASGVSEAGGAPDGVEEGGPE</sequence>
<protein>
    <submittedName>
        <fullName evidence="2">Uncharacterized protein</fullName>
    </submittedName>
</protein>
<comment type="caution">
    <text evidence="2">The sequence shown here is derived from an EMBL/GenBank/DDBJ whole genome shotgun (WGS) entry which is preliminary data.</text>
</comment>
<evidence type="ECO:0000256" key="1">
    <source>
        <dbReference type="SAM" id="MobiDB-lite"/>
    </source>
</evidence>
<proteinExistence type="predicted"/>
<dbReference type="RefSeq" id="WP_185008661.1">
    <property type="nucleotide sequence ID" value="NZ_BAAAUI010000082.1"/>
</dbReference>
<dbReference type="AlphaFoldDB" id="A0A7W7CIH8"/>
<dbReference type="Proteomes" id="UP000533598">
    <property type="component" value="Unassembled WGS sequence"/>
</dbReference>
<evidence type="ECO:0000313" key="3">
    <source>
        <dbReference type="Proteomes" id="UP000533598"/>
    </source>
</evidence>
<keyword evidence="3" id="KW-1185">Reference proteome</keyword>
<accession>A0A7W7CIH8</accession>
<dbReference type="EMBL" id="JACHMH010000001">
    <property type="protein sequence ID" value="MBB4681806.1"/>
    <property type="molecule type" value="Genomic_DNA"/>
</dbReference>
<evidence type="ECO:0000313" key="2">
    <source>
        <dbReference type="EMBL" id="MBB4681806.1"/>
    </source>
</evidence>